<gene>
    <name evidence="1" type="ORF">MSG28_002008</name>
</gene>
<evidence type="ECO:0000313" key="1">
    <source>
        <dbReference type="EMBL" id="KAI8427475.1"/>
    </source>
</evidence>
<accession>A0ACC0JTG8</accession>
<organism evidence="1 2">
    <name type="scientific">Choristoneura fumiferana</name>
    <name type="common">Spruce budworm moth</name>
    <name type="synonym">Archips fumiferana</name>
    <dbReference type="NCBI Taxonomy" id="7141"/>
    <lineage>
        <taxon>Eukaryota</taxon>
        <taxon>Metazoa</taxon>
        <taxon>Ecdysozoa</taxon>
        <taxon>Arthropoda</taxon>
        <taxon>Hexapoda</taxon>
        <taxon>Insecta</taxon>
        <taxon>Pterygota</taxon>
        <taxon>Neoptera</taxon>
        <taxon>Endopterygota</taxon>
        <taxon>Lepidoptera</taxon>
        <taxon>Glossata</taxon>
        <taxon>Ditrysia</taxon>
        <taxon>Tortricoidea</taxon>
        <taxon>Tortricidae</taxon>
        <taxon>Tortricinae</taxon>
        <taxon>Choristoneura</taxon>
    </lineage>
</organism>
<proteinExistence type="predicted"/>
<sequence>MLLRLYHLTVASLYWYTVWYDQNFINIPFPKGLESYPLKGRTTFLTFWCLCMQTTYFTIAVLNDYVGTNVANPKQNSILRSINDKLFILAFPTAFYVACAFWGIYAVDKDLIFPDHVAKEFPSWANHTMHTFVLIFITLELTFTYRRYPSKATGFLIVLAFNLTYTLWFHYIYFETNSWVYPIFNVLNWPARVVFITISCSIALVFYILGEKLNTLVWSKVSQQKIKSK</sequence>
<evidence type="ECO:0000313" key="2">
    <source>
        <dbReference type="Proteomes" id="UP001064048"/>
    </source>
</evidence>
<dbReference type="Proteomes" id="UP001064048">
    <property type="component" value="Chromosome 3"/>
</dbReference>
<reference evidence="1 2" key="1">
    <citation type="journal article" date="2022" name="Genome Biol. Evol.">
        <title>The Spruce Budworm Genome: Reconstructing the Evolutionary History of Antifreeze Proteins.</title>
        <authorList>
            <person name="Beliveau C."/>
            <person name="Gagne P."/>
            <person name="Picq S."/>
            <person name="Vernygora O."/>
            <person name="Keeling C.I."/>
            <person name="Pinkney K."/>
            <person name="Doucet D."/>
            <person name="Wen F."/>
            <person name="Johnston J.S."/>
            <person name="Maaroufi H."/>
            <person name="Boyle B."/>
            <person name="Laroche J."/>
            <person name="Dewar K."/>
            <person name="Juretic N."/>
            <person name="Blackburn G."/>
            <person name="Nisole A."/>
            <person name="Brunet B."/>
            <person name="Brandao M."/>
            <person name="Lumley L."/>
            <person name="Duan J."/>
            <person name="Quan G."/>
            <person name="Lucarotti C.J."/>
            <person name="Roe A.D."/>
            <person name="Sperling F.A.H."/>
            <person name="Levesque R.C."/>
            <person name="Cusson M."/>
        </authorList>
    </citation>
    <scope>NUCLEOTIDE SEQUENCE [LARGE SCALE GENOMIC DNA]</scope>
    <source>
        <strain evidence="1">Glfc:IPQL:Cfum</strain>
    </source>
</reference>
<comment type="caution">
    <text evidence="1">The sequence shown here is derived from an EMBL/GenBank/DDBJ whole genome shotgun (WGS) entry which is preliminary data.</text>
</comment>
<keyword evidence="2" id="KW-1185">Reference proteome</keyword>
<dbReference type="EMBL" id="CM046103">
    <property type="protein sequence ID" value="KAI8427475.1"/>
    <property type="molecule type" value="Genomic_DNA"/>
</dbReference>
<protein>
    <submittedName>
        <fullName evidence="1">Uncharacterized protein</fullName>
    </submittedName>
</protein>
<name>A0ACC0JTG8_CHOFU</name>